<dbReference type="Gene3D" id="1.20.58.1690">
    <property type="match status" value="1"/>
</dbReference>
<proteinExistence type="predicted"/>
<keyword evidence="1" id="KW-0472">Membrane</keyword>
<feature type="transmembrane region" description="Helical" evidence="1">
    <location>
        <begin position="27"/>
        <end position="44"/>
    </location>
</feature>
<accession>A0A9X5C761</accession>
<name>A0A9X5C761_9FIRM</name>
<dbReference type="InterPro" id="IPR038434">
    <property type="entry name" value="YARHG_sf"/>
</dbReference>
<dbReference type="AlphaFoldDB" id="A0A9X5C761"/>
<dbReference type="OrthoDB" id="517663at2"/>
<dbReference type="Pfam" id="PF13308">
    <property type="entry name" value="YARHG"/>
    <property type="match status" value="1"/>
</dbReference>
<keyword evidence="1" id="KW-0812">Transmembrane</keyword>
<dbReference type="SMART" id="SM01324">
    <property type="entry name" value="YARHG"/>
    <property type="match status" value="1"/>
</dbReference>
<evidence type="ECO:0000259" key="2">
    <source>
        <dbReference type="SMART" id="SM01324"/>
    </source>
</evidence>
<sequence>MEMEEDKTENAENTRKKYTVKSMSKKVATWIIAILIGLFIVDLIRSSQAGTSPWISRYMEVHYPGVLDALSDGSSSDSMAATEEAAAVETGVSVEEAESDSVFDADGFIFPDSADEYLTEDELYELKYDEEYSFEDLLGFARNEIYARHGFPFKEGGRYFNHYIQYDWYNELEHNDVSNGELNEFEHANVDLIVNIETREGFR</sequence>
<comment type="caution">
    <text evidence="3">The sequence shown here is derived from an EMBL/GenBank/DDBJ whole genome shotgun (WGS) entry which is preliminary data.</text>
</comment>
<evidence type="ECO:0000313" key="4">
    <source>
        <dbReference type="Proteomes" id="UP000474104"/>
    </source>
</evidence>
<dbReference type="InterPro" id="IPR025582">
    <property type="entry name" value="YARHG_dom"/>
</dbReference>
<reference evidence="3 4" key="1">
    <citation type="submission" date="2019-07" db="EMBL/GenBank/DDBJ databases">
        <title>Draft genome sequences of 15 bacterial species constituting the stable defined intestinal microbiota of the GM15 gnotobiotic mouse model.</title>
        <authorList>
            <person name="Elie C."/>
            <person name="Mathieu A."/>
            <person name="Saliou A."/>
            <person name="Darnaud M."/>
            <person name="Leulier F."/>
            <person name="Tamellini A."/>
        </authorList>
    </citation>
    <scope>NUCLEOTIDE SEQUENCE [LARGE SCALE GENOMIC DNA]</scope>
    <source>
        <strain evidence="4">ASF 502</strain>
    </source>
</reference>
<protein>
    <submittedName>
        <fullName evidence="3">YARHG domain-containing protein</fullName>
    </submittedName>
</protein>
<evidence type="ECO:0000256" key="1">
    <source>
        <dbReference type="SAM" id="Phobius"/>
    </source>
</evidence>
<evidence type="ECO:0000313" key="3">
    <source>
        <dbReference type="EMBL" id="NDO69299.1"/>
    </source>
</evidence>
<organism evidence="3 4">
    <name type="scientific">Schaedlerella arabinosiphila</name>
    <dbReference type="NCBI Taxonomy" id="2044587"/>
    <lineage>
        <taxon>Bacteria</taxon>
        <taxon>Bacillati</taxon>
        <taxon>Bacillota</taxon>
        <taxon>Clostridia</taxon>
        <taxon>Lachnospirales</taxon>
        <taxon>Lachnospiraceae</taxon>
        <taxon>Schaedlerella</taxon>
    </lineage>
</organism>
<keyword evidence="1" id="KW-1133">Transmembrane helix</keyword>
<dbReference type="EMBL" id="VIRB01000068">
    <property type="protein sequence ID" value="NDO69299.1"/>
    <property type="molecule type" value="Genomic_DNA"/>
</dbReference>
<dbReference type="Proteomes" id="UP000474104">
    <property type="component" value="Unassembled WGS sequence"/>
</dbReference>
<feature type="domain" description="YARHG" evidence="2">
    <location>
        <begin position="106"/>
        <end position="198"/>
    </location>
</feature>
<gene>
    <name evidence="3" type="ORF">FMM80_11655</name>
</gene>